<evidence type="ECO:0000256" key="1">
    <source>
        <dbReference type="ARBA" id="ARBA00012928"/>
    </source>
</evidence>
<dbReference type="eggNOG" id="COG0846">
    <property type="taxonomic scope" value="Bacteria"/>
</dbReference>
<evidence type="ECO:0000313" key="6">
    <source>
        <dbReference type="EMBL" id="KRM84593.1"/>
    </source>
</evidence>
<dbReference type="Pfam" id="PF02146">
    <property type="entry name" value="SIR2"/>
    <property type="match status" value="1"/>
</dbReference>
<proteinExistence type="predicted"/>
<dbReference type="InterPro" id="IPR026591">
    <property type="entry name" value="Sirtuin_cat_small_dom_sf"/>
</dbReference>
<feature type="binding site" evidence="4">
    <location>
        <position position="125"/>
    </location>
    <ligand>
        <name>Zn(2+)</name>
        <dbReference type="ChEBI" id="CHEBI:29105"/>
    </ligand>
</feature>
<feature type="binding site" evidence="4">
    <location>
        <position position="143"/>
    </location>
    <ligand>
        <name>Zn(2+)</name>
        <dbReference type="ChEBI" id="CHEBI:29105"/>
    </ligand>
</feature>
<dbReference type="RefSeq" id="WP_010579932.1">
    <property type="nucleotide sequence ID" value="NZ_AHYZ01000046.1"/>
</dbReference>
<evidence type="ECO:0000256" key="3">
    <source>
        <dbReference type="ARBA" id="ARBA00023027"/>
    </source>
</evidence>
<keyword evidence="4" id="KW-0479">Metal-binding</keyword>
<keyword evidence="2" id="KW-0808">Transferase</keyword>
<dbReference type="SUPFAM" id="SSF52467">
    <property type="entry name" value="DHS-like NAD/FAD-binding domain"/>
    <property type="match status" value="1"/>
</dbReference>
<dbReference type="Proteomes" id="UP000051576">
    <property type="component" value="Unassembled WGS sequence"/>
</dbReference>
<dbReference type="GO" id="GO:0017136">
    <property type="term" value="F:histone deacetylase activity, NAD-dependent"/>
    <property type="evidence" value="ECO:0007669"/>
    <property type="project" value="TreeGrafter"/>
</dbReference>
<dbReference type="EMBL" id="AYYX01000074">
    <property type="protein sequence ID" value="KRM84593.1"/>
    <property type="molecule type" value="Genomic_DNA"/>
</dbReference>
<dbReference type="PROSITE" id="PS50305">
    <property type="entry name" value="SIRTUIN"/>
    <property type="match status" value="1"/>
</dbReference>
<keyword evidence="4" id="KW-0862">Zinc</keyword>
<dbReference type="Gene3D" id="3.40.50.1220">
    <property type="entry name" value="TPP-binding domain"/>
    <property type="match status" value="1"/>
</dbReference>
<feature type="domain" description="Deacetylase sirtuin-type" evidence="5">
    <location>
        <begin position="1"/>
        <end position="231"/>
    </location>
</feature>
<dbReference type="InterPro" id="IPR026590">
    <property type="entry name" value="Ssirtuin_cat_dom"/>
</dbReference>
<sequence>MQLAAELFQAKRIVFLTGAGVSTPSGIPDYRSKGGLYDNDQQRPEYLLSHTCLVHQPEKFYQFVVQQMYYPAALPNIIHQKMAWFTKNKAAIIITQNVDGLHMKAKAQNVIEFHGSLYRVYCQKCGQKVAYQQYLKSMIHQGCGGILRPAIVLYEEQIDPKIINASLMAISQADLIVVCGTSLQVYPFAGLLTAADPTAKIIAINREKLVLPANAQQIVADAASTFAAVKV</sequence>
<dbReference type="PATRIC" id="fig|1133569.4.peg.2108"/>
<keyword evidence="7" id="KW-1185">Reference proteome</keyword>
<reference evidence="6 7" key="1">
    <citation type="journal article" date="2015" name="Genome Announc.">
        <title>Expanding the biotechnology potential of lactobacilli through comparative genomics of 213 strains and associated genera.</title>
        <authorList>
            <person name="Sun Z."/>
            <person name="Harris H.M."/>
            <person name="McCann A."/>
            <person name="Guo C."/>
            <person name="Argimon S."/>
            <person name="Zhang W."/>
            <person name="Yang X."/>
            <person name="Jeffery I.B."/>
            <person name="Cooney J.C."/>
            <person name="Kagawa T.F."/>
            <person name="Liu W."/>
            <person name="Song Y."/>
            <person name="Salvetti E."/>
            <person name="Wrobel A."/>
            <person name="Rasinkangas P."/>
            <person name="Parkhill J."/>
            <person name="Rea M.C."/>
            <person name="O'Sullivan O."/>
            <person name="Ritari J."/>
            <person name="Douillard F.P."/>
            <person name="Paul Ross R."/>
            <person name="Yang R."/>
            <person name="Briner A.E."/>
            <person name="Felis G.E."/>
            <person name="de Vos W.M."/>
            <person name="Barrangou R."/>
            <person name="Klaenhammer T.R."/>
            <person name="Caufield P.W."/>
            <person name="Cui Y."/>
            <person name="Zhang H."/>
            <person name="O'Toole P.W."/>
        </authorList>
    </citation>
    <scope>NUCLEOTIDE SEQUENCE [LARGE SCALE GENOMIC DNA]</scope>
    <source>
        <strain evidence="6 7">DSM 20605</strain>
    </source>
</reference>
<dbReference type="EC" id="2.3.1.286" evidence="1"/>
<name>A0A0R2BZ96_9LACO</name>
<gene>
    <name evidence="6" type="ORF">FD21_GL001952</name>
</gene>
<dbReference type="NCBIfam" id="NF001752">
    <property type="entry name" value="PRK00481.1-1"/>
    <property type="match status" value="1"/>
</dbReference>
<dbReference type="InterPro" id="IPR029035">
    <property type="entry name" value="DHS-like_NAD/FAD-binding_dom"/>
</dbReference>
<evidence type="ECO:0000313" key="7">
    <source>
        <dbReference type="Proteomes" id="UP000051576"/>
    </source>
</evidence>
<dbReference type="OrthoDB" id="9800582at2"/>
<evidence type="ECO:0000256" key="4">
    <source>
        <dbReference type="PROSITE-ProRule" id="PRU00236"/>
    </source>
</evidence>
<feature type="binding site" evidence="4">
    <location>
        <position position="122"/>
    </location>
    <ligand>
        <name>Zn(2+)</name>
        <dbReference type="ChEBI" id="CHEBI:29105"/>
    </ligand>
</feature>
<dbReference type="PANTHER" id="PTHR11085:SF4">
    <property type="entry name" value="NAD-DEPENDENT PROTEIN DEACYLASE"/>
    <property type="match status" value="1"/>
</dbReference>
<dbReference type="InterPro" id="IPR050134">
    <property type="entry name" value="NAD-dep_sirtuin_deacylases"/>
</dbReference>
<organism evidence="6 7">
    <name type="scientific">Liquorilactobacillus vini DSM 20605</name>
    <dbReference type="NCBI Taxonomy" id="1133569"/>
    <lineage>
        <taxon>Bacteria</taxon>
        <taxon>Bacillati</taxon>
        <taxon>Bacillota</taxon>
        <taxon>Bacilli</taxon>
        <taxon>Lactobacillales</taxon>
        <taxon>Lactobacillaceae</taxon>
        <taxon>Liquorilactobacillus</taxon>
    </lineage>
</organism>
<dbReference type="AlphaFoldDB" id="A0A0R2BZ96"/>
<comment type="caution">
    <text evidence="6">The sequence shown here is derived from an EMBL/GenBank/DDBJ whole genome shotgun (WGS) entry which is preliminary data.</text>
</comment>
<protein>
    <recommendedName>
        <fullName evidence="1">protein acetyllysine N-acetyltransferase</fullName>
        <ecNumber evidence="1">2.3.1.286</ecNumber>
    </recommendedName>
</protein>
<dbReference type="Gene3D" id="3.30.1600.10">
    <property type="entry name" value="SIR2/SIRT2 'Small Domain"/>
    <property type="match status" value="1"/>
</dbReference>
<dbReference type="InterPro" id="IPR003000">
    <property type="entry name" value="Sirtuin"/>
</dbReference>
<dbReference type="GO" id="GO:0070403">
    <property type="term" value="F:NAD+ binding"/>
    <property type="evidence" value="ECO:0007669"/>
    <property type="project" value="InterPro"/>
</dbReference>
<dbReference type="GO" id="GO:0046872">
    <property type="term" value="F:metal ion binding"/>
    <property type="evidence" value="ECO:0007669"/>
    <property type="project" value="UniProtKB-KW"/>
</dbReference>
<dbReference type="PANTHER" id="PTHR11085">
    <property type="entry name" value="NAD-DEPENDENT PROTEIN DEACYLASE SIRTUIN-5, MITOCHONDRIAL-RELATED"/>
    <property type="match status" value="1"/>
</dbReference>
<keyword evidence="3" id="KW-0520">NAD</keyword>
<feature type="active site" description="Proton acceptor" evidence="4">
    <location>
        <position position="114"/>
    </location>
</feature>
<dbReference type="STRING" id="1133569.FD21_GL001952"/>
<accession>A0A0R2BZ96</accession>
<evidence type="ECO:0000259" key="5">
    <source>
        <dbReference type="PROSITE" id="PS50305"/>
    </source>
</evidence>
<evidence type="ECO:0000256" key="2">
    <source>
        <dbReference type="ARBA" id="ARBA00022679"/>
    </source>
</evidence>
<feature type="binding site" evidence="4">
    <location>
        <position position="140"/>
    </location>
    <ligand>
        <name>Zn(2+)</name>
        <dbReference type="ChEBI" id="CHEBI:29105"/>
    </ligand>
</feature>